<proteinExistence type="predicted"/>
<name>A0A645HVY6_9ZZZZ</name>
<reference evidence="1" key="1">
    <citation type="submission" date="2019-08" db="EMBL/GenBank/DDBJ databases">
        <authorList>
            <person name="Kucharzyk K."/>
            <person name="Murdoch R.W."/>
            <person name="Higgins S."/>
            <person name="Loffler F."/>
        </authorList>
    </citation>
    <scope>NUCLEOTIDE SEQUENCE</scope>
</reference>
<accession>A0A645HVY6</accession>
<sequence>MRARRGLEGHLVHANERAEPLFGANEHFDCTLRRFCGLQRVDAGKTLQRGNLLVDGGVVFHGAGAERIEPVVDAVDLLLQLGIMAADVNFAQFRQAKRRFSKQRLVQFGGGYLSFRNRNASSTGDAAFK</sequence>
<gene>
    <name evidence="1" type="ORF">SDC9_190780</name>
</gene>
<dbReference type="AlphaFoldDB" id="A0A645HVY6"/>
<evidence type="ECO:0000313" key="1">
    <source>
        <dbReference type="EMBL" id="MPN43221.1"/>
    </source>
</evidence>
<dbReference type="EMBL" id="VSSQ01101485">
    <property type="protein sequence ID" value="MPN43221.1"/>
    <property type="molecule type" value="Genomic_DNA"/>
</dbReference>
<organism evidence="1">
    <name type="scientific">bioreactor metagenome</name>
    <dbReference type="NCBI Taxonomy" id="1076179"/>
    <lineage>
        <taxon>unclassified sequences</taxon>
        <taxon>metagenomes</taxon>
        <taxon>ecological metagenomes</taxon>
    </lineage>
</organism>
<protein>
    <submittedName>
        <fullName evidence="1">Uncharacterized protein</fullName>
    </submittedName>
</protein>
<comment type="caution">
    <text evidence="1">The sequence shown here is derived from an EMBL/GenBank/DDBJ whole genome shotgun (WGS) entry which is preliminary data.</text>
</comment>